<name>A0A7C9VH30_9HYPH</name>
<evidence type="ECO:0000313" key="2">
    <source>
        <dbReference type="Proteomes" id="UP000481252"/>
    </source>
</evidence>
<dbReference type="Proteomes" id="UP000481252">
    <property type="component" value="Unassembled WGS sequence"/>
</dbReference>
<protein>
    <submittedName>
        <fullName evidence="1">Uncharacterized protein</fullName>
    </submittedName>
</protein>
<dbReference type="AlphaFoldDB" id="A0A7C9VH30"/>
<accession>A0A7C9VH30</accession>
<comment type="caution">
    <text evidence="1">The sequence shown here is derived from an EMBL/GenBank/DDBJ whole genome shotgun (WGS) entry which is preliminary data.</text>
</comment>
<proteinExistence type="predicted"/>
<keyword evidence="2" id="KW-1185">Reference proteome</keyword>
<gene>
    <name evidence="1" type="ORF">G6N74_25710</name>
</gene>
<evidence type="ECO:0000313" key="1">
    <source>
        <dbReference type="EMBL" id="NGN44470.1"/>
    </source>
</evidence>
<reference evidence="1 2" key="1">
    <citation type="submission" date="2020-02" db="EMBL/GenBank/DDBJ databases">
        <title>Genome sequence of the type strain CGMCC 1.15528 of Mesorhizobium zhangyense.</title>
        <authorList>
            <person name="Gao J."/>
            <person name="Sun J."/>
        </authorList>
    </citation>
    <scope>NUCLEOTIDE SEQUENCE [LARGE SCALE GENOMIC DNA]</scope>
    <source>
        <strain evidence="1 2">CGMCC 1.15528</strain>
    </source>
</reference>
<organism evidence="1 2">
    <name type="scientific">Mesorhizobium zhangyense</name>
    <dbReference type="NCBI Taxonomy" id="1776730"/>
    <lineage>
        <taxon>Bacteria</taxon>
        <taxon>Pseudomonadati</taxon>
        <taxon>Pseudomonadota</taxon>
        <taxon>Alphaproteobacteria</taxon>
        <taxon>Hyphomicrobiales</taxon>
        <taxon>Phyllobacteriaceae</taxon>
        <taxon>Mesorhizobium</taxon>
    </lineage>
</organism>
<sequence>MSKRLEPGKYAARYVVPATGWKFSAHGTAIAGLIGARPVSAQGLPVESPNKVSINLPFAGVDPFCRIVPISTNFDPDPEQLIFASMPNSSMPMLSWFQGTYPTRGRTLAAWRRRSVFFDFGIFSPGSTCHTSLRLFSLLRGLFFLRRFLCSGDWAVCPLGFSVFQFSHYLSP</sequence>
<dbReference type="RefSeq" id="WP_165120853.1">
    <property type="nucleotide sequence ID" value="NZ_JAAKZG010000016.1"/>
</dbReference>
<dbReference type="EMBL" id="JAAKZG010000016">
    <property type="protein sequence ID" value="NGN44470.1"/>
    <property type="molecule type" value="Genomic_DNA"/>
</dbReference>